<dbReference type="InterPro" id="IPR011333">
    <property type="entry name" value="SKP1/BTB/POZ_sf"/>
</dbReference>
<feature type="compositionally biased region" description="Low complexity" evidence="1">
    <location>
        <begin position="458"/>
        <end position="467"/>
    </location>
</feature>
<accession>A0AAV9JLK5</accession>
<protein>
    <recommendedName>
        <fullName evidence="4">BTB domain-containing protein</fullName>
    </recommendedName>
</protein>
<dbReference type="EMBL" id="JAVFHQ010000016">
    <property type="protein sequence ID" value="KAK4546193.1"/>
    <property type="molecule type" value="Genomic_DNA"/>
</dbReference>
<name>A0AAV9JLK5_9PEZI</name>
<comment type="caution">
    <text evidence="2">The sequence shown here is derived from an EMBL/GenBank/DDBJ whole genome shotgun (WGS) entry which is preliminary data.</text>
</comment>
<feature type="region of interest" description="Disordered" evidence="1">
    <location>
        <begin position="409"/>
        <end position="467"/>
    </location>
</feature>
<evidence type="ECO:0000313" key="3">
    <source>
        <dbReference type="Proteomes" id="UP001324427"/>
    </source>
</evidence>
<keyword evidence="3" id="KW-1185">Reference proteome</keyword>
<feature type="compositionally biased region" description="Gly residues" evidence="1">
    <location>
        <begin position="418"/>
        <end position="429"/>
    </location>
</feature>
<gene>
    <name evidence="2" type="ORF">LTR36_002330</name>
</gene>
<dbReference type="AlphaFoldDB" id="A0AAV9JLK5"/>
<evidence type="ECO:0000256" key="1">
    <source>
        <dbReference type="SAM" id="MobiDB-lite"/>
    </source>
</evidence>
<dbReference type="Proteomes" id="UP001324427">
    <property type="component" value="Unassembled WGS sequence"/>
</dbReference>
<evidence type="ECO:0000313" key="2">
    <source>
        <dbReference type="EMBL" id="KAK4546193.1"/>
    </source>
</evidence>
<reference evidence="2 3" key="1">
    <citation type="submission" date="2021-11" db="EMBL/GenBank/DDBJ databases">
        <title>Black yeast isolated from Biological Soil Crust.</title>
        <authorList>
            <person name="Kurbessoian T."/>
        </authorList>
    </citation>
    <scope>NUCLEOTIDE SEQUENCE [LARGE SCALE GENOMIC DNA]</scope>
    <source>
        <strain evidence="2 3">CCFEE 5522</strain>
    </source>
</reference>
<evidence type="ECO:0008006" key="4">
    <source>
        <dbReference type="Google" id="ProtNLM"/>
    </source>
</evidence>
<organism evidence="2 3">
    <name type="scientific">Oleoguttula mirabilis</name>
    <dbReference type="NCBI Taxonomy" id="1507867"/>
    <lineage>
        <taxon>Eukaryota</taxon>
        <taxon>Fungi</taxon>
        <taxon>Dikarya</taxon>
        <taxon>Ascomycota</taxon>
        <taxon>Pezizomycotina</taxon>
        <taxon>Dothideomycetes</taxon>
        <taxon>Dothideomycetidae</taxon>
        <taxon>Mycosphaerellales</taxon>
        <taxon>Teratosphaeriaceae</taxon>
        <taxon>Oleoguttula</taxon>
    </lineage>
</organism>
<sequence length="467" mass="52520">MTANTYWQLEKEYYTIATEHDLVIRLIEHENVTRTGGDATVTESKPYKVHEFKVKRDTLSNSGPYFRKLLSDGNFKEAGQDTIDLHEDGSVVGFIVWFKVLHATVDDTTYQASIDDIWNMLATAHKYGFDPRSEAARGWFAKWYDAQQTTRERSFDYKDHAQLLFPCYTFDHAQGFRAATKYLVYRATGHIVERRPPGFAYEHLRLDQNVLREPHLNPILPANFTPATPHVLTQLFARLEQLNAAKGRLKTILHRNLYNPIDALLKRARCRCKANVLYAFEQGLANTGAWPLEAAFLSNSVERVLKMLEGFPGPQAFVPQTCGAQFCSFDFAHVVGNAKMECKRYFDGLCLDCMNASHPKLGDADEDYWAHSKLGVHWDQGCRIRHQQPSWYFSFLGRRQKMVEWVGGTRETPRYSGQRGGGSGGGPSGDGQAAVPEVVVGGDGQATVPEVGGEGEEVPSVQGMSLQ</sequence>
<dbReference type="Gene3D" id="3.30.710.10">
    <property type="entry name" value="Potassium Channel Kv1.1, Chain A"/>
    <property type="match status" value="1"/>
</dbReference>
<proteinExistence type="predicted"/>